<proteinExistence type="predicted"/>
<organism evidence="2 3">
    <name type="scientific">Orchesella dallaii</name>
    <dbReference type="NCBI Taxonomy" id="48710"/>
    <lineage>
        <taxon>Eukaryota</taxon>
        <taxon>Metazoa</taxon>
        <taxon>Ecdysozoa</taxon>
        <taxon>Arthropoda</taxon>
        <taxon>Hexapoda</taxon>
        <taxon>Collembola</taxon>
        <taxon>Entomobryomorpha</taxon>
        <taxon>Entomobryoidea</taxon>
        <taxon>Orchesellidae</taxon>
        <taxon>Orchesellinae</taxon>
        <taxon>Orchesella</taxon>
    </lineage>
</organism>
<dbReference type="InterPro" id="IPR043408">
    <property type="entry name" value="IQCK"/>
</dbReference>
<feature type="region of interest" description="Disordered" evidence="1">
    <location>
        <begin position="312"/>
        <end position="405"/>
    </location>
</feature>
<keyword evidence="3" id="KW-1185">Reference proteome</keyword>
<evidence type="ECO:0000256" key="1">
    <source>
        <dbReference type="SAM" id="MobiDB-lite"/>
    </source>
</evidence>
<dbReference type="CDD" id="cd22969">
    <property type="entry name" value="DD_IQCK"/>
    <property type="match status" value="1"/>
</dbReference>
<evidence type="ECO:0008006" key="4">
    <source>
        <dbReference type="Google" id="ProtNLM"/>
    </source>
</evidence>
<dbReference type="PANTHER" id="PTHR34927">
    <property type="entry name" value="IQ DOMAIN-CONTAINING PROTEIN K"/>
    <property type="match status" value="1"/>
</dbReference>
<sequence length="405" mass="46163">MEKQKKHGVTATANVPPPPNKHQSTKKATKALSTLPRYSSTVESSESLNTLEKHGEKIGRGGGRFIIKNLWEVCCNETDTEIRELNTILAKLGLPSVYYTKSKTYDITDYTIPPNLSTCKSKDFLDFYVFPYVLPAIQALLTFARVNRVFQCRFCTFNALDYIVEYLYNNNPRYPERLQNPIPIFEIPFAKAWLEKHPRKPPPKWMLMSSEEAARIIQRAIRGYMVRCRKDVQEMRQFWKDYRKDMEEERLLYGRNLPKEFVSVGMFSPYYEELRGEFGITSDGSPVSSPRGFHSDHCIYCQAFRDFVTNANTNRPEPTVSESTMSKADASATSGNDGNPQSRSSAVDPQQQTEIEENPQSTDQSTKRPSSDPPPPPPPNTGSKTNKTRKQSVKALAKKKDNKSE</sequence>
<protein>
    <recommendedName>
        <fullName evidence="4">IQ domain-containing protein K</fullName>
    </recommendedName>
</protein>
<reference evidence="2 3" key="1">
    <citation type="submission" date="2024-08" db="EMBL/GenBank/DDBJ databases">
        <authorList>
            <person name="Cucini C."/>
            <person name="Frati F."/>
        </authorList>
    </citation>
    <scope>NUCLEOTIDE SEQUENCE [LARGE SCALE GENOMIC DNA]</scope>
</reference>
<dbReference type="EMBL" id="CAXLJM020000032">
    <property type="protein sequence ID" value="CAL8100210.1"/>
    <property type="molecule type" value="Genomic_DNA"/>
</dbReference>
<evidence type="ECO:0000313" key="3">
    <source>
        <dbReference type="Proteomes" id="UP001642540"/>
    </source>
</evidence>
<dbReference type="Proteomes" id="UP001642540">
    <property type="component" value="Unassembled WGS sequence"/>
</dbReference>
<feature type="compositionally biased region" description="Pro residues" evidence="1">
    <location>
        <begin position="371"/>
        <end position="380"/>
    </location>
</feature>
<gene>
    <name evidence="2" type="ORF">ODALV1_LOCUS10475</name>
</gene>
<name>A0ABP1QEM0_9HEXA</name>
<comment type="caution">
    <text evidence="2">The sequence shown here is derived from an EMBL/GenBank/DDBJ whole genome shotgun (WGS) entry which is preliminary data.</text>
</comment>
<accession>A0ABP1QEM0</accession>
<feature type="region of interest" description="Disordered" evidence="1">
    <location>
        <begin position="1"/>
        <end position="29"/>
    </location>
</feature>
<dbReference type="PROSITE" id="PS50096">
    <property type="entry name" value="IQ"/>
    <property type="match status" value="1"/>
</dbReference>
<feature type="compositionally biased region" description="Polar residues" evidence="1">
    <location>
        <begin position="312"/>
        <end position="364"/>
    </location>
</feature>
<dbReference type="PANTHER" id="PTHR34927:SF1">
    <property type="entry name" value="IQ DOMAIN-CONTAINING PROTEIN K"/>
    <property type="match status" value="1"/>
</dbReference>
<feature type="compositionally biased region" description="Basic residues" evidence="1">
    <location>
        <begin position="386"/>
        <end position="397"/>
    </location>
</feature>
<evidence type="ECO:0000313" key="2">
    <source>
        <dbReference type="EMBL" id="CAL8100210.1"/>
    </source>
</evidence>